<accession>A0A8J7LBY5</accession>
<evidence type="ECO:0000313" key="2">
    <source>
        <dbReference type="Proteomes" id="UP000662314"/>
    </source>
</evidence>
<comment type="caution">
    <text evidence="1">The sequence shown here is derived from an EMBL/GenBank/DDBJ whole genome shotgun (WGS) entry which is preliminary data.</text>
</comment>
<keyword evidence="2" id="KW-1185">Reference proteome</keyword>
<dbReference type="AlphaFoldDB" id="A0A8J7LBY5"/>
<sequence length="84" mass="9272">MQSIKLCSHVGADGILHLEIPVGMTDKEMEVVVIYQQIEPSTAPKTPEELGWPPGFFEQTAGSLADDPIQRYPQGAYEARESLE</sequence>
<dbReference type="RefSeq" id="WP_214431113.1">
    <property type="nucleotide sequence ID" value="NZ_CAWPUQ010000013.1"/>
</dbReference>
<name>A0A8J7LBY5_9NOST</name>
<dbReference type="EMBL" id="JAECZA010000011">
    <property type="protein sequence ID" value="MBH8572287.1"/>
    <property type="molecule type" value="Genomic_DNA"/>
</dbReference>
<reference evidence="1 2" key="1">
    <citation type="journal article" date="2021" name="Int. J. Syst. Evol. Microbiol.">
        <title>Amazonocrinis nigriterrae gen. nov., sp. nov., Atlanticothrix silvestris gen. nov., sp. nov. and Dendronalium phyllosphericum gen. nov., sp. nov., nostocacean cyanobacteria from Brazilian environments.</title>
        <authorList>
            <person name="Alvarenga D.O."/>
            <person name="Andreote A.P.D."/>
            <person name="Branco L.H.Z."/>
            <person name="Delbaje E."/>
            <person name="Cruz R.B."/>
            <person name="Varani A.M."/>
            <person name="Fiore M.F."/>
        </authorList>
    </citation>
    <scope>NUCLEOTIDE SEQUENCE [LARGE SCALE GENOMIC DNA]</scope>
    <source>
        <strain evidence="1 2">CENA369</strain>
    </source>
</reference>
<protein>
    <submittedName>
        <fullName evidence="1">Uncharacterized protein</fullName>
    </submittedName>
</protein>
<organism evidence="1 2">
    <name type="scientific">Dendronalium phyllosphericum CENA369</name>
    <dbReference type="NCBI Taxonomy" id="1725256"/>
    <lineage>
        <taxon>Bacteria</taxon>
        <taxon>Bacillati</taxon>
        <taxon>Cyanobacteriota</taxon>
        <taxon>Cyanophyceae</taxon>
        <taxon>Nostocales</taxon>
        <taxon>Nostocaceae</taxon>
        <taxon>Dendronalium</taxon>
        <taxon>Dendronalium phyllosphericum</taxon>
    </lineage>
</organism>
<proteinExistence type="predicted"/>
<gene>
    <name evidence="1" type="ORF">I8752_04405</name>
</gene>
<dbReference type="Proteomes" id="UP000662314">
    <property type="component" value="Unassembled WGS sequence"/>
</dbReference>
<evidence type="ECO:0000313" key="1">
    <source>
        <dbReference type="EMBL" id="MBH8572287.1"/>
    </source>
</evidence>